<dbReference type="Gene3D" id="3.30.420.140">
    <property type="entry name" value="YqgF/RNase H-like domain"/>
    <property type="match status" value="1"/>
</dbReference>
<dbReference type="InterPro" id="IPR055179">
    <property type="entry name" value="Tex-like_central_region"/>
</dbReference>
<dbReference type="GO" id="GO:0003677">
    <property type="term" value="F:DNA binding"/>
    <property type="evidence" value="ECO:0007669"/>
    <property type="project" value="InterPro"/>
</dbReference>
<gene>
    <name evidence="15" type="ORF">SISNIDRAFT_448055</name>
</gene>
<evidence type="ECO:0000259" key="13">
    <source>
        <dbReference type="PROSITE" id="PS50001"/>
    </source>
</evidence>
<dbReference type="GO" id="GO:0031491">
    <property type="term" value="F:nucleosome binding"/>
    <property type="evidence" value="ECO:0007669"/>
    <property type="project" value="TreeGrafter"/>
</dbReference>
<dbReference type="GO" id="GO:0008023">
    <property type="term" value="C:transcription elongation factor complex"/>
    <property type="evidence" value="ECO:0007669"/>
    <property type="project" value="TreeGrafter"/>
</dbReference>
<dbReference type="InterPro" id="IPR032706">
    <property type="entry name" value="Spt6_HHH"/>
</dbReference>
<dbReference type="Gene3D" id="3.30.505.10">
    <property type="entry name" value="SH2 domain"/>
    <property type="match status" value="2"/>
</dbReference>
<evidence type="ECO:0000256" key="7">
    <source>
        <dbReference type="ARBA" id="ARBA00023163"/>
    </source>
</evidence>
<evidence type="ECO:0000256" key="11">
    <source>
        <dbReference type="PROSITE-ProRule" id="PRU00191"/>
    </source>
</evidence>
<dbReference type="InterPro" id="IPR017072">
    <property type="entry name" value="TF_Spt6"/>
</dbReference>
<dbReference type="Pfam" id="PF21710">
    <property type="entry name" value="Spt6_S1"/>
    <property type="match status" value="1"/>
</dbReference>
<keyword evidence="8 10" id="KW-0539">Nucleus</keyword>
<dbReference type="SUPFAM" id="SSF158832">
    <property type="entry name" value="Tex N-terminal region-like"/>
    <property type="match status" value="1"/>
</dbReference>
<organism evidence="15 16">
    <name type="scientific">Sistotremastrum niveocremeum HHB9708</name>
    <dbReference type="NCBI Taxonomy" id="1314777"/>
    <lineage>
        <taxon>Eukaryota</taxon>
        <taxon>Fungi</taxon>
        <taxon>Dikarya</taxon>
        <taxon>Basidiomycota</taxon>
        <taxon>Agaricomycotina</taxon>
        <taxon>Agaricomycetes</taxon>
        <taxon>Sistotremastrales</taxon>
        <taxon>Sistotremastraceae</taxon>
        <taxon>Sertulicium</taxon>
        <taxon>Sertulicium niveocremeum</taxon>
    </lineage>
</organism>
<dbReference type="InterPro" id="IPR028083">
    <property type="entry name" value="Spt6_acidic_N_dom"/>
</dbReference>
<feature type="compositionally biased region" description="Acidic residues" evidence="12">
    <location>
        <begin position="32"/>
        <end position="46"/>
    </location>
</feature>
<dbReference type="OrthoDB" id="995477at2759"/>
<dbReference type="Pfam" id="PF14635">
    <property type="entry name" value="HHH_7"/>
    <property type="match status" value="1"/>
</dbReference>
<dbReference type="InterPro" id="IPR042066">
    <property type="entry name" value="Spt6_death-like"/>
</dbReference>
<dbReference type="PROSITE" id="PS50001">
    <property type="entry name" value="SH2"/>
    <property type="match status" value="1"/>
</dbReference>
<dbReference type="Pfam" id="PF14632">
    <property type="entry name" value="SPT6_acidic"/>
    <property type="match status" value="1"/>
</dbReference>
<dbReference type="InterPro" id="IPR028231">
    <property type="entry name" value="Spt6_YqgF"/>
</dbReference>
<protein>
    <recommendedName>
        <fullName evidence="4 10">Transcription elongation factor Spt6</fullName>
    </recommendedName>
</protein>
<dbReference type="PROSITE" id="PS50126">
    <property type="entry name" value="S1"/>
    <property type="match status" value="1"/>
</dbReference>
<dbReference type="GO" id="GO:0005694">
    <property type="term" value="C:chromosome"/>
    <property type="evidence" value="ECO:0007669"/>
    <property type="project" value="UniProtKB-SubCell"/>
</dbReference>
<feature type="compositionally biased region" description="Basic residues" evidence="12">
    <location>
        <begin position="50"/>
        <end position="60"/>
    </location>
</feature>
<dbReference type="InterPro" id="IPR041692">
    <property type="entry name" value="HHH_9"/>
</dbReference>
<feature type="compositionally biased region" description="Basic and acidic residues" evidence="12">
    <location>
        <begin position="172"/>
        <end position="183"/>
    </location>
</feature>
<keyword evidence="7 10" id="KW-0804">Transcription</keyword>
<evidence type="ECO:0000256" key="4">
    <source>
        <dbReference type="ARBA" id="ARBA00020248"/>
    </source>
</evidence>
<feature type="domain" description="SH2" evidence="13">
    <location>
        <begin position="1196"/>
        <end position="1327"/>
    </location>
</feature>
<evidence type="ECO:0000256" key="8">
    <source>
        <dbReference type="ARBA" id="ARBA00023242"/>
    </source>
</evidence>
<reference evidence="15 16" key="1">
    <citation type="journal article" date="2016" name="Mol. Biol. Evol.">
        <title>Comparative Genomics of Early-Diverging Mushroom-Forming Fungi Provides Insights into the Origins of Lignocellulose Decay Capabilities.</title>
        <authorList>
            <person name="Nagy L.G."/>
            <person name="Riley R."/>
            <person name="Tritt A."/>
            <person name="Adam C."/>
            <person name="Daum C."/>
            <person name="Floudas D."/>
            <person name="Sun H."/>
            <person name="Yadav J.S."/>
            <person name="Pangilinan J."/>
            <person name="Larsson K.H."/>
            <person name="Matsuura K."/>
            <person name="Barry K."/>
            <person name="Labutti K."/>
            <person name="Kuo R."/>
            <person name="Ohm R.A."/>
            <person name="Bhattacharya S.S."/>
            <person name="Shirouzu T."/>
            <person name="Yoshinaga Y."/>
            <person name="Martin F.M."/>
            <person name="Grigoriev I.V."/>
            <person name="Hibbett D.S."/>
        </authorList>
    </citation>
    <scope>NUCLEOTIDE SEQUENCE [LARGE SCALE GENOMIC DNA]</scope>
    <source>
        <strain evidence="15 16">HHB9708</strain>
    </source>
</reference>
<dbReference type="STRING" id="1314777.A0A165AL73"/>
<evidence type="ECO:0000256" key="12">
    <source>
        <dbReference type="SAM" id="MobiDB-lite"/>
    </source>
</evidence>
<comment type="function">
    <text evidence="10">Plays a role in maintenance of chromatin structure during RNA polymerase II transcription elongation thereby repressing transcription initiation from cryptic promoters. Mediates the reassembly of nucleosomes onto the promoters of at least a selected set of genes during repression; the nucleosome reassembly is essential for transcriptional repression.</text>
</comment>
<name>A0A165AL73_9AGAM</name>
<dbReference type="Gene3D" id="1.10.10.2740">
    <property type="entry name" value="Spt6, Death-like domain"/>
    <property type="match status" value="1"/>
</dbReference>
<dbReference type="InterPro" id="IPR035019">
    <property type="entry name" value="Spt6_SH2_N"/>
</dbReference>
<dbReference type="Gene3D" id="1.10.10.650">
    <property type="entry name" value="RuvA domain 2-like"/>
    <property type="match status" value="1"/>
</dbReference>
<dbReference type="InterPro" id="IPR035420">
    <property type="entry name" value="Spt6_SH2"/>
</dbReference>
<dbReference type="InterPro" id="IPR037027">
    <property type="entry name" value="YqgF/RNaseH-like_dom_sf"/>
</dbReference>
<dbReference type="SUPFAM" id="SSF55550">
    <property type="entry name" value="SH2 domain"/>
    <property type="match status" value="1"/>
</dbReference>
<dbReference type="InterPro" id="IPR023323">
    <property type="entry name" value="Tex-like_dom_sf"/>
</dbReference>
<dbReference type="FunFam" id="1.10.150.850:FF:000001">
    <property type="entry name" value="Transcription elongation factor spt6"/>
    <property type="match status" value="1"/>
</dbReference>
<keyword evidence="6 11" id="KW-0727">SH2 domain</keyword>
<dbReference type="InterPro" id="IPR023319">
    <property type="entry name" value="Tex-like_HTH_dom_sf"/>
</dbReference>
<feature type="compositionally biased region" description="Acidic residues" evidence="12">
    <location>
        <begin position="145"/>
        <end position="171"/>
    </location>
</feature>
<evidence type="ECO:0000256" key="2">
    <source>
        <dbReference type="ARBA" id="ARBA00004286"/>
    </source>
</evidence>
<keyword evidence="5" id="KW-0158">Chromosome</keyword>
<evidence type="ECO:0000259" key="14">
    <source>
        <dbReference type="PROSITE" id="PS50126"/>
    </source>
</evidence>
<dbReference type="Pfam" id="PF14633">
    <property type="entry name" value="SH2_2"/>
    <property type="match status" value="1"/>
</dbReference>
<comment type="subcellular location">
    <subcellularLocation>
        <location evidence="2">Chromosome</location>
    </subcellularLocation>
    <subcellularLocation>
        <location evidence="1 10">Nucleus</location>
    </subcellularLocation>
</comment>
<evidence type="ECO:0000256" key="10">
    <source>
        <dbReference type="PIRNR" id="PIRNR036947"/>
    </source>
</evidence>
<proteinExistence type="inferred from homology"/>
<evidence type="ECO:0000313" key="15">
    <source>
        <dbReference type="EMBL" id="KZS99197.1"/>
    </source>
</evidence>
<dbReference type="Pfam" id="PF17674">
    <property type="entry name" value="HHH_9"/>
    <property type="match status" value="1"/>
</dbReference>
<dbReference type="Gene3D" id="1.10.150.850">
    <property type="entry name" value="Spt6, helix-hairpin-helix domain"/>
    <property type="match status" value="1"/>
</dbReference>
<dbReference type="PANTHER" id="PTHR10145:SF6">
    <property type="entry name" value="TRANSCRIPTION ELONGATION FACTOR SPT6"/>
    <property type="match status" value="1"/>
</dbReference>
<dbReference type="Pfam" id="PF14641">
    <property type="entry name" value="HTH_44"/>
    <property type="match status" value="1"/>
</dbReference>
<feature type="compositionally biased region" description="Basic and acidic residues" evidence="12">
    <location>
        <begin position="79"/>
        <end position="88"/>
    </location>
</feature>
<feature type="region of interest" description="Disordered" evidence="12">
    <location>
        <begin position="1416"/>
        <end position="1527"/>
    </location>
</feature>
<dbReference type="PIRSF" id="PIRSF036947">
    <property type="entry name" value="Spt6"/>
    <property type="match status" value="1"/>
</dbReference>
<evidence type="ECO:0000256" key="9">
    <source>
        <dbReference type="ARBA" id="ARBA00093389"/>
    </source>
</evidence>
<dbReference type="InterPro" id="IPR012337">
    <property type="entry name" value="RNaseH-like_sf"/>
</dbReference>
<sequence length="1527" mass="174270">MAGEPTTILSDDSSEEPEEDEEEERRVREGFIVDEDDEDEEEGSDEESSRRKRRRKRRRRTREEDEALEEDDLDLLEENTGRKVDRQRLTRLRRARDSESPGPASTGKGRVPARALDSGDESDHRRDVDHIWDEDDRLPAAGDRLDDEDVDMDDFIDDDMEEDEGLAEEEREERRRERKRVERERNRALGARPELTGIDATAWDEIHEVFGDGTDYDWALEEDEQPLDEELPKHDLKYADVFEPSEIRARMLTDDDDVIRMLDIPERMQLIGSTLSTSVTPAVDTSFSAENLDDAAHWVTLRLSERHEKDYFRPDGQFHQLLPQLIAAVRHAIEFLLIEHYEVPYIYVHKRDYISHFDPQNPGFRVEFLDRDDLWRIYSLSQKYQAFYQRLNSLHAVYARLQVSDQYFEDKLRPELDSVEAIADTTEWLGMKYKSKKKDNFDLEFYDDVEAEPRKRKLPSRISGYEVIKKTIISKLADDFGLKSHEIALNALSIGKSTKDFFPEDPDLPPLVHAEAFADPNNEKAEAPEYLLQQARLLISTELGKDPLLRREIRARFKEDATVTITPTEKGLNKIDEHHPYHNFKYLKTKPVKAMLDTPQFLNILAAEAEHLITVHIDLPPGPLHEFQSALMEGFTSDSFSDTVKAWNEQRALVVKEALEKYLLPIGIKWVREWLREEVEDSLAKRCALSFQQRVNMAGWKPYYGQTFARVIAVSWGKGDPLKDAITFVYMDENGHLREHLKVDNLTDTENTDIFKDLVKRREPDVIVIGGLSINTTKLSKDIKSLLMTEQTRLAMNGTPFDAPGGRSVPVQYVYDEVARLYQNSARAAEEFSALSPVAKYCVGLARFTQNPLNEYAALGHDLVALTLDDEVRQLVPEEKLLLSLERVLVNTVNDVGVDINRAVTDPYYQHLLPFVCGLGPRKAQVIVQKIATLGGNLINRNQFVHGRIMTTKIFLNAAGFLRIPQTAEMKEASKGRNVDESEIADPLDDTRIHPEDYELARKMAADALDLDEEDFHDEHPSYVVSQIMQSPEKVRRLDELNLDDFAVNMYETNQDLKRHTLNAIRAELLDPFADRRPEFRLQTAWEVLTMLTSETERTLRVGLIVSVLVTRVKTNFVITRLDSGVEGLINTQYLAEPQPSSAEDVVKKGQTIAGVIIHLKMDLSNDEFSVELSSRQSDVGAGDLAFRRVHIDEEWYDINQADRDKELLLRKKRNENNQTRRVIKHPNFHNFNSSQAEQYLSKQQRGDVVVRPSSKGPDHLAVTWKVDDGLYQHIDVVEPNADLTQQTVGRQLIIEGGKYEFADLDELIVNHIQAMARRVEDLMSHEKFRRGSDDEIHDYLRNFILANPNKSIYCFSLNRKKPGHFNLVFLANKNSPVQTWPVRVTPEAYLLFDTGAPSVPELCDAFKYRHTHIQNSTALGGGGKTPYAGSRTPGYVTPGHRTPGRMSVRQPARTPNPHSAGPGSAAPAPAPYGTAPTYPGTPYGAYGQNNPSLNGLPQRPAGPPSMTPQRPLVTDTPSWGNPRPSW</sequence>
<dbReference type="InterPro" id="IPR049540">
    <property type="entry name" value="Spt6-like_S1"/>
</dbReference>
<keyword evidence="15" id="KW-0648">Protein biosynthesis</keyword>
<dbReference type="GO" id="GO:0034728">
    <property type="term" value="P:nucleosome organization"/>
    <property type="evidence" value="ECO:0007669"/>
    <property type="project" value="TreeGrafter"/>
</dbReference>
<evidence type="ECO:0000256" key="3">
    <source>
        <dbReference type="ARBA" id="ARBA00009253"/>
    </source>
</evidence>
<feature type="compositionally biased region" description="Acidic residues" evidence="12">
    <location>
        <begin position="64"/>
        <end position="77"/>
    </location>
</feature>
<evidence type="ECO:0000256" key="1">
    <source>
        <dbReference type="ARBA" id="ARBA00004123"/>
    </source>
</evidence>
<dbReference type="CDD" id="cd09928">
    <property type="entry name" value="SH2_Cterm_SPT6_like"/>
    <property type="match status" value="1"/>
</dbReference>
<dbReference type="FunFam" id="3.30.505.10:FF:000056">
    <property type="entry name" value="Transcription elongation factor Spt6"/>
    <property type="match status" value="1"/>
</dbReference>
<dbReference type="InterPro" id="IPR010994">
    <property type="entry name" value="RuvA_2-like"/>
</dbReference>
<dbReference type="SMART" id="SM00316">
    <property type="entry name" value="S1"/>
    <property type="match status" value="1"/>
</dbReference>
<accession>A0A165AL73</accession>
<dbReference type="CDD" id="cd09918">
    <property type="entry name" value="SH2_Nterm_SPT6_like"/>
    <property type="match status" value="1"/>
</dbReference>
<dbReference type="Pfam" id="PF14639">
    <property type="entry name" value="YqgF"/>
    <property type="match status" value="1"/>
</dbReference>
<dbReference type="InterPro" id="IPR012340">
    <property type="entry name" value="NA-bd_OB-fold"/>
</dbReference>
<feature type="compositionally biased region" description="Basic and acidic residues" evidence="12">
    <location>
        <begin position="121"/>
        <end position="131"/>
    </location>
</feature>
<dbReference type="FunFam" id="1.10.10.2740:FF:000002">
    <property type="entry name" value="Transcription elongation factor Spt6"/>
    <property type="match status" value="1"/>
</dbReference>
<dbReference type="GO" id="GO:0003746">
    <property type="term" value="F:translation elongation factor activity"/>
    <property type="evidence" value="ECO:0007669"/>
    <property type="project" value="UniProtKB-KW"/>
</dbReference>
<dbReference type="InterPro" id="IPR036860">
    <property type="entry name" value="SH2_dom_sf"/>
</dbReference>
<comment type="similarity">
    <text evidence="3 10">Belongs to the SPT6 family.</text>
</comment>
<dbReference type="Gene3D" id="1.10.3500.10">
    <property type="entry name" value="Tex N-terminal region-like"/>
    <property type="match status" value="1"/>
</dbReference>
<dbReference type="GO" id="GO:0042393">
    <property type="term" value="F:histone binding"/>
    <property type="evidence" value="ECO:0007669"/>
    <property type="project" value="TreeGrafter"/>
</dbReference>
<comment type="function">
    <text evidence="9">Histone H3-H4 chaperone that plays a role in maintenance of chromatin structure during RNA polymerase II transcription elongation thereby repressing transcription initiation from cryptic promoters. Mediates the reassembly of nucleosomes onto the promoters of at least a selected set of genes during repression; the nucleosome reassembly is essential for transcriptional repression. Essential for viability.</text>
</comment>
<keyword evidence="16" id="KW-1185">Reference proteome</keyword>
<dbReference type="GO" id="GO:0140673">
    <property type="term" value="P:transcription elongation-coupled chromatin remodeling"/>
    <property type="evidence" value="ECO:0007669"/>
    <property type="project" value="InterPro"/>
</dbReference>
<feature type="compositionally biased region" description="Low complexity" evidence="12">
    <location>
        <begin position="1460"/>
        <end position="1488"/>
    </location>
</feature>
<dbReference type="InterPro" id="IPR035018">
    <property type="entry name" value="Spt6_SH2_C"/>
</dbReference>
<dbReference type="SMART" id="SM00252">
    <property type="entry name" value="SH2"/>
    <property type="match status" value="1"/>
</dbReference>
<feature type="domain" description="S1 motif" evidence="14">
    <location>
        <begin position="1103"/>
        <end position="1176"/>
    </location>
</feature>
<evidence type="ECO:0000256" key="5">
    <source>
        <dbReference type="ARBA" id="ARBA00022454"/>
    </source>
</evidence>
<keyword evidence="15" id="KW-0251">Elongation factor</keyword>
<dbReference type="EMBL" id="KV419394">
    <property type="protein sequence ID" value="KZS99197.1"/>
    <property type="molecule type" value="Genomic_DNA"/>
</dbReference>
<dbReference type="InterPro" id="IPR028088">
    <property type="entry name" value="Spt6_HTH_DNA-bd_dom"/>
</dbReference>
<dbReference type="SUPFAM" id="SSF53098">
    <property type="entry name" value="Ribonuclease H-like"/>
    <property type="match status" value="1"/>
</dbReference>
<dbReference type="Proteomes" id="UP000076722">
    <property type="component" value="Unassembled WGS sequence"/>
</dbReference>
<evidence type="ECO:0000313" key="16">
    <source>
        <dbReference type="Proteomes" id="UP000076722"/>
    </source>
</evidence>
<dbReference type="SUPFAM" id="SSF47781">
    <property type="entry name" value="RuvA domain 2-like"/>
    <property type="match status" value="2"/>
</dbReference>
<feature type="region of interest" description="Disordered" evidence="12">
    <location>
        <begin position="1"/>
        <end position="183"/>
    </location>
</feature>
<dbReference type="Gene3D" id="2.40.50.140">
    <property type="entry name" value="Nucleic acid-binding proteins"/>
    <property type="match status" value="1"/>
</dbReference>
<dbReference type="Pfam" id="PF22706">
    <property type="entry name" value="Tex_central_region"/>
    <property type="match status" value="1"/>
</dbReference>
<dbReference type="InterPro" id="IPR003029">
    <property type="entry name" value="S1_domain"/>
</dbReference>
<dbReference type="InterPro" id="IPR000980">
    <property type="entry name" value="SH2"/>
</dbReference>
<dbReference type="SUPFAM" id="SSF50249">
    <property type="entry name" value="Nucleic acid-binding proteins"/>
    <property type="match status" value="1"/>
</dbReference>
<dbReference type="PANTHER" id="PTHR10145">
    <property type="entry name" value="TRANSCRIPTION ELONGATION FACTOR SPT6"/>
    <property type="match status" value="1"/>
</dbReference>
<feature type="compositionally biased region" description="Acidic residues" evidence="12">
    <location>
        <begin position="12"/>
        <end position="23"/>
    </location>
</feature>
<evidence type="ECO:0000256" key="6">
    <source>
        <dbReference type="ARBA" id="ARBA00022999"/>
    </source>
</evidence>